<gene>
    <name evidence="1" type="ORF">MELA_02349</name>
</gene>
<protein>
    <recommendedName>
        <fullName evidence="3">Nucleotidyltransferase</fullName>
    </recommendedName>
</protein>
<organism evidence="1 2">
    <name type="scientific">Candidatus Methylomirabilis lanthanidiphila</name>
    <dbReference type="NCBI Taxonomy" id="2211376"/>
    <lineage>
        <taxon>Bacteria</taxon>
        <taxon>Candidatus Methylomirabilota</taxon>
        <taxon>Candidatus Methylomirabilia</taxon>
        <taxon>Candidatus Methylomirabilales</taxon>
        <taxon>Candidatus Methylomirabilaceae</taxon>
        <taxon>Candidatus Methylomirabilis</taxon>
    </lineage>
</organism>
<evidence type="ECO:0008006" key="3">
    <source>
        <dbReference type="Google" id="ProtNLM"/>
    </source>
</evidence>
<proteinExistence type="predicted"/>
<sequence length="165" mass="18054">MVQTERLLGALCKADVAFVVIGGMAAVAQGSSYVTADLDICYQRQPRNYERLSRALQPFHPQLRGAPADLPFILDAATLKAGLNFTLTTDGGDLDLMGEVKGLGDYEAVRAHAEEVEIYGYPVLVLTLAGLIHSKQATGRPKDLRLIEELQALQALWTESQQKER</sequence>
<dbReference type="InterPro" id="IPR043519">
    <property type="entry name" value="NT_sf"/>
</dbReference>
<reference evidence="1 2" key="1">
    <citation type="submission" date="2019-07" db="EMBL/GenBank/DDBJ databases">
        <authorList>
            <person name="Cremers G."/>
        </authorList>
    </citation>
    <scope>NUCLEOTIDE SEQUENCE [LARGE SCALE GENOMIC DNA]</scope>
</reference>
<accession>A0A564ZKU4</accession>
<dbReference type="Gene3D" id="3.30.460.40">
    <property type="match status" value="1"/>
</dbReference>
<evidence type="ECO:0000313" key="2">
    <source>
        <dbReference type="Proteomes" id="UP000334340"/>
    </source>
</evidence>
<keyword evidence="2" id="KW-1185">Reference proteome</keyword>
<dbReference type="EMBL" id="CABIKM010000038">
    <property type="protein sequence ID" value="VUZ85955.1"/>
    <property type="molecule type" value="Genomic_DNA"/>
</dbReference>
<dbReference type="AlphaFoldDB" id="A0A564ZKU4"/>
<name>A0A564ZKU4_9BACT</name>
<dbReference type="SUPFAM" id="SSF81301">
    <property type="entry name" value="Nucleotidyltransferase"/>
    <property type="match status" value="1"/>
</dbReference>
<dbReference type="Proteomes" id="UP000334340">
    <property type="component" value="Unassembled WGS sequence"/>
</dbReference>
<evidence type="ECO:0000313" key="1">
    <source>
        <dbReference type="EMBL" id="VUZ85955.1"/>
    </source>
</evidence>